<dbReference type="Proteomes" id="UP000054516">
    <property type="component" value="Unassembled WGS sequence"/>
</dbReference>
<keyword evidence="2" id="KW-1185">Reference proteome</keyword>
<dbReference type="AlphaFoldDB" id="A0A1S8A5G9"/>
<evidence type="ECO:0000313" key="2">
    <source>
        <dbReference type="Proteomes" id="UP000054516"/>
    </source>
</evidence>
<protein>
    <submittedName>
        <fullName evidence="1">Uncharacterized protein</fullName>
    </submittedName>
</protein>
<accession>A0A1S8A5G9</accession>
<organism evidence="1">
    <name type="scientific">Rosellinia necatrix</name>
    <name type="common">White root-rot fungus</name>
    <dbReference type="NCBI Taxonomy" id="77044"/>
    <lineage>
        <taxon>Eukaryota</taxon>
        <taxon>Fungi</taxon>
        <taxon>Dikarya</taxon>
        <taxon>Ascomycota</taxon>
        <taxon>Pezizomycotina</taxon>
        <taxon>Sordariomycetes</taxon>
        <taxon>Xylariomycetidae</taxon>
        <taxon>Xylariales</taxon>
        <taxon>Xylariaceae</taxon>
        <taxon>Rosellinia</taxon>
    </lineage>
</organism>
<dbReference type="EMBL" id="DF977448">
    <property type="protein sequence ID" value="GAW25232.1"/>
    <property type="molecule type" value="Genomic_DNA"/>
</dbReference>
<gene>
    <name evidence="1" type="ORF">SAMD00023353_0301350</name>
</gene>
<name>A0A1S8A5G9_ROSNE</name>
<sequence length="73" mass="8014">MDLRAWHAGDRESYPYLGNEDVFYSGPTGFESPAIRAALWEQELSLAPASSPQRHGYLARGTLGSTFPSLEAL</sequence>
<evidence type="ECO:0000313" key="1">
    <source>
        <dbReference type="EMBL" id="GAW25232.1"/>
    </source>
</evidence>
<proteinExistence type="predicted"/>
<reference evidence="1" key="1">
    <citation type="submission" date="2016-03" db="EMBL/GenBank/DDBJ databases">
        <title>Draft genome sequence of Rosellinia necatrix.</title>
        <authorList>
            <person name="Kanematsu S."/>
        </authorList>
    </citation>
    <scope>NUCLEOTIDE SEQUENCE [LARGE SCALE GENOMIC DNA]</scope>
    <source>
        <strain evidence="1">W97</strain>
    </source>
</reference>